<proteinExistence type="predicted"/>
<dbReference type="EMBL" id="CAJJDO010000015">
    <property type="protein sequence ID" value="CAD8145805.1"/>
    <property type="molecule type" value="Genomic_DNA"/>
</dbReference>
<comment type="caution">
    <text evidence="1">The sequence shown here is derived from an EMBL/GenBank/DDBJ whole genome shotgun (WGS) entry which is preliminary data.</text>
</comment>
<gene>
    <name evidence="1" type="ORF">PPENT_87.1.T0150006</name>
</gene>
<protein>
    <submittedName>
        <fullName evidence="1">Uncharacterized protein</fullName>
    </submittedName>
</protein>
<evidence type="ECO:0000313" key="1">
    <source>
        <dbReference type="EMBL" id="CAD8145805.1"/>
    </source>
</evidence>
<organism evidence="1 2">
    <name type="scientific">Paramecium pentaurelia</name>
    <dbReference type="NCBI Taxonomy" id="43138"/>
    <lineage>
        <taxon>Eukaryota</taxon>
        <taxon>Sar</taxon>
        <taxon>Alveolata</taxon>
        <taxon>Ciliophora</taxon>
        <taxon>Intramacronucleata</taxon>
        <taxon>Oligohymenophorea</taxon>
        <taxon>Peniculida</taxon>
        <taxon>Parameciidae</taxon>
        <taxon>Paramecium</taxon>
    </lineage>
</organism>
<accession>A0A8S1SXR9</accession>
<keyword evidence="2" id="KW-1185">Reference proteome</keyword>
<dbReference type="Proteomes" id="UP000689195">
    <property type="component" value="Unassembled WGS sequence"/>
</dbReference>
<sequence length="104" mass="12684">MTEFHKIYWCQPIWQQQFSLDQNLLIWQIDKSKIFILNLEKISKQKQLPFQSDSKIQSRTIILSTKFLIRSNPLESYSLNIWSIENNKKQLIYIVMKKILKFYQ</sequence>
<name>A0A8S1SXR9_9CILI</name>
<reference evidence="1" key="1">
    <citation type="submission" date="2021-01" db="EMBL/GenBank/DDBJ databases">
        <authorList>
            <consortium name="Genoscope - CEA"/>
            <person name="William W."/>
        </authorList>
    </citation>
    <scope>NUCLEOTIDE SEQUENCE</scope>
</reference>
<evidence type="ECO:0000313" key="2">
    <source>
        <dbReference type="Proteomes" id="UP000689195"/>
    </source>
</evidence>
<dbReference type="AlphaFoldDB" id="A0A8S1SXR9"/>